<dbReference type="InterPro" id="IPR007590">
    <property type="entry name" value="Saf4/Yju2"/>
</dbReference>
<feature type="region of interest" description="Disordered" evidence="2">
    <location>
        <begin position="357"/>
        <end position="447"/>
    </location>
</feature>
<comment type="caution">
    <text evidence="3">The sequence shown here is derived from an EMBL/GenBank/DDBJ whole genome shotgun (WGS) entry which is preliminary data.</text>
</comment>
<dbReference type="Pfam" id="PF04502">
    <property type="entry name" value="Saf4_Yju2"/>
    <property type="match status" value="1"/>
</dbReference>
<dbReference type="PANTHER" id="PTHR12111:SF2">
    <property type="entry name" value="SPLICING FACTOR YJU2B-RELATED"/>
    <property type="match status" value="1"/>
</dbReference>
<evidence type="ECO:0000313" key="3">
    <source>
        <dbReference type="EMBL" id="KAK0742407.1"/>
    </source>
</evidence>
<evidence type="ECO:0000256" key="2">
    <source>
        <dbReference type="SAM" id="MobiDB-lite"/>
    </source>
</evidence>
<organism evidence="3 4">
    <name type="scientific">Apiosordaria backusii</name>
    <dbReference type="NCBI Taxonomy" id="314023"/>
    <lineage>
        <taxon>Eukaryota</taxon>
        <taxon>Fungi</taxon>
        <taxon>Dikarya</taxon>
        <taxon>Ascomycota</taxon>
        <taxon>Pezizomycotina</taxon>
        <taxon>Sordariomycetes</taxon>
        <taxon>Sordariomycetidae</taxon>
        <taxon>Sordariales</taxon>
        <taxon>Lasiosphaeriaceae</taxon>
        <taxon>Apiosordaria</taxon>
    </lineage>
</organism>
<dbReference type="Proteomes" id="UP001172159">
    <property type="component" value="Unassembled WGS sequence"/>
</dbReference>
<gene>
    <name evidence="3" type="ORF">B0T21DRAFT_449088</name>
</gene>
<keyword evidence="4" id="KW-1185">Reference proteome</keyword>
<dbReference type="EMBL" id="JAUKTV010000003">
    <property type="protein sequence ID" value="KAK0742407.1"/>
    <property type="molecule type" value="Genomic_DNA"/>
</dbReference>
<name>A0AA40EN65_9PEZI</name>
<evidence type="ECO:0000256" key="1">
    <source>
        <dbReference type="ARBA" id="ARBA00005595"/>
    </source>
</evidence>
<dbReference type="GO" id="GO:0005684">
    <property type="term" value="C:U2-type spliceosomal complex"/>
    <property type="evidence" value="ECO:0007669"/>
    <property type="project" value="TreeGrafter"/>
</dbReference>
<accession>A0AA40EN65</accession>
<feature type="region of interest" description="Disordered" evidence="2">
    <location>
        <begin position="316"/>
        <end position="336"/>
    </location>
</feature>
<dbReference type="PANTHER" id="PTHR12111">
    <property type="entry name" value="SPLICING FACTOR YJU2"/>
    <property type="match status" value="1"/>
</dbReference>
<feature type="compositionally biased region" description="Polar residues" evidence="2">
    <location>
        <begin position="28"/>
        <end position="42"/>
    </location>
</feature>
<feature type="region of interest" description="Disordered" evidence="2">
    <location>
        <begin position="1"/>
        <end position="93"/>
    </location>
</feature>
<evidence type="ECO:0000313" key="4">
    <source>
        <dbReference type="Proteomes" id="UP001172159"/>
    </source>
</evidence>
<sequence length="447" mass="50015">MGKSLSKLSRSTTRSKFGKKSRTRHSSVHNTPDSDNTFSIQHANPEDLKVRKRKSSNPPGSWPDDDESDGLISSGNSLHRKHPLGSRASKLSSSHGGYLTVRFEMPFPIWCASCPQPTLIPQGVRFNAQKSKTGNYHTTPIFCFTIKHTICGGTIVIQTDPKNTDYVIVSGARKRDLGGSAEDDLVLTAIRTQREKEEARETAFGKLEKTIADREQAKNASIRIEELRDENERKWEDPFTANRRLRASFRQGRHKREKEAAVAEDLKDRMGLGIDLLPEKEEDGLRAQLVDFGAVPEELENRVERVLARPLFDDSRKKVGKEKEQEKGKGKLKREIKAERMRESLVEEIRSNTRAAKDPFLVAFGGNNNNSSSSRDKEKGSALLPGLKKRKRLTEEEGEKTVTTMPPQAKDAASGLGKEEDKRQDEQQSLGPAGQHALLVSYDSDSD</sequence>
<dbReference type="GO" id="GO:0000398">
    <property type="term" value="P:mRNA splicing, via spliceosome"/>
    <property type="evidence" value="ECO:0007669"/>
    <property type="project" value="InterPro"/>
</dbReference>
<comment type="similarity">
    <text evidence="1">Belongs to the CWC16 family.</text>
</comment>
<dbReference type="AlphaFoldDB" id="A0AA40EN65"/>
<protein>
    <submittedName>
        <fullName evidence="3">CWC16 protein</fullName>
    </submittedName>
</protein>
<proteinExistence type="inferred from homology"/>
<reference evidence="3" key="1">
    <citation type="submission" date="2023-06" db="EMBL/GenBank/DDBJ databases">
        <title>Genome-scale phylogeny and comparative genomics of the fungal order Sordariales.</title>
        <authorList>
            <consortium name="Lawrence Berkeley National Laboratory"/>
            <person name="Hensen N."/>
            <person name="Bonometti L."/>
            <person name="Westerberg I."/>
            <person name="Brannstrom I.O."/>
            <person name="Guillou S."/>
            <person name="Cros-Aarteil S."/>
            <person name="Calhoun S."/>
            <person name="Haridas S."/>
            <person name="Kuo A."/>
            <person name="Mondo S."/>
            <person name="Pangilinan J."/>
            <person name="Riley R."/>
            <person name="Labutti K."/>
            <person name="Andreopoulos B."/>
            <person name="Lipzen A."/>
            <person name="Chen C."/>
            <person name="Yanf M."/>
            <person name="Daum C."/>
            <person name="Ng V."/>
            <person name="Clum A."/>
            <person name="Steindorff A."/>
            <person name="Ohm R."/>
            <person name="Martin F."/>
            <person name="Silar P."/>
            <person name="Natvig D."/>
            <person name="Lalanne C."/>
            <person name="Gautier V."/>
            <person name="Ament-Velasquez S.L."/>
            <person name="Kruys A."/>
            <person name="Hutchinson M.I."/>
            <person name="Powell A.J."/>
            <person name="Barry K."/>
            <person name="Miller A.N."/>
            <person name="Grigoriev I.V."/>
            <person name="Debuchy R."/>
            <person name="Gladieux P."/>
            <person name="Thoren M.H."/>
            <person name="Johannesson H."/>
        </authorList>
    </citation>
    <scope>NUCLEOTIDE SEQUENCE</scope>
    <source>
        <strain evidence="3">CBS 540.89</strain>
    </source>
</reference>
<dbReference type="GO" id="GO:0071014">
    <property type="term" value="C:post-mRNA release spliceosomal complex"/>
    <property type="evidence" value="ECO:0007669"/>
    <property type="project" value="TreeGrafter"/>
</dbReference>
<feature type="compositionally biased region" description="Low complexity" evidence="2">
    <location>
        <begin position="1"/>
        <end position="15"/>
    </location>
</feature>
<feature type="compositionally biased region" description="Basic and acidic residues" evidence="2">
    <location>
        <begin position="417"/>
        <end position="426"/>
    </location>
</feature>
<feature type="compositionally biased region" description="Basic residues" evidence="2">
    <location>
        <begin position="16"/>
        <end position="27"/>
    </location>
</feature>